<feature type="domain" description="DUF7069" evidence="3">
    <location>
        <begin position="223"/>
        <end position="288"/>
    </location>
</feature>
<dbReference type="Gene3D" id="1.25.40.20">
    <property type="entry name" value="Ankyrin repeat-containing domain"/>
    <property type="match status" value="1"/>
</dbReference>
<dbReference type="Gene3D" id="3.40.50.300">
    <property type="entry name" value="P-loop containing nucleotide triphosphate hydrolases"/>
    <property type="match status" value="1"/>
</dbReference>
<organism evidence="5 6">
    <name type="scientific">Lophium mytilinum</name>
    <dbReference type="NCBI Taxonomy" id="390894"/>
    <lineage>
        <taxon>Eukaryota</taxon>
        <taxon>Fungi</taxon>
        <taxon>Dikarya</taxon>
        <taxon>Ascomycota</taxon>
        <taxon>Pezizomycotina</taxon>
        <taxon>Dothideomycetes</taxon>
        <taxon>Pleosporomycetidae</taxon>
        <taxon>Mytilinidiales</taxon>
        <taxon>Mytilinidiaceae</taxon>
        <taxon>Lophium</taxon>
    </lineage>
</organism>
<dbReference type="InterPro" id="IPR054471">
    <property type="entry name" value="GPIID_WHD"/>
</dbReference>
<keyword evidence="1" id="KW-0677">Repeat</keyword>
<dbReference type="AlphaFoldDB" id="A0A6A6QCG0"/>
<feature type="domain" description="GPI inositol-deacylase winged helix" evidence="2">
    <location>
        <begin position="312"/>
        <end position="391"/>
    </location>
</feature>
<reference evidence="5" key="1">
    <citation type="journal article" date="2020" name="Stud. Mycol.">
        <title>101 Dothideomycetes genomes: a test case for predicting lifestyles and emergence of pathogens.</title>
        <authorList>
            <person name="Haridas S."/>
            <person name="Albert R."/>
            <person name="Binder M."/>
            <person name="Bloem J."/>
            <person name="Labutti K."/>
            <person name="Salamov A."/>
            <person name="Andreopoulos B."/>
            <person name="Baker S."/>
            <person name="Barry K."/>
            <person name="Bills G."/>
            <person name="Bluhm B."/>
            <person name="Cannon C."/>
            <person name="Castanera R."/>
            <person name="Culley D."/>
            <person name="Daum C."/>
            <person name="Ezra D."/>
            <person name="Gonzalez J."/>
            <person name="Henrissat B."/>
            <person name="Kuo A."/>
            <person name="Liang C."/>
            <person name="Lipzen A."/>
            <person name="Lutzoni F."/>
            <person name="Magnuson J."/>
            <person name="Mondo S."/>
            <person name="Nolan M."/>
            <person name="Ohm R."/>
            <person name="Pangilinan J."/>
            <person name="Park H.-J."/>
            <person name="Ramirez L."/>
            <person name="Alfaro M."/>
            <person name="Sun H."/>
            <person name="Tritt A."/>
            <person name="Yoshinaga Y."/>
            <person name="Zwiers L.-H."/>
            <person name="Turgeon B."/>
            <person name="Goodwin S."/>
            <person name="Spatafora J."/>
            <person name="Crous P."/>
            <person name="Grigoriev I."/>
        </authorList>
    </citation>
    <scope>NUCLEOTIDE SEQUENCE</scope>
    <source>
        <strain evidence="5">CBS 269.34</strain>
    </source>
</reference>
<dbReference type="OrthoDB" id="194358at2759"/>
<feature type="non-terminal residue" evidence="5">
    <location>
        <position position="537"/>
    </location>
</feature>
<dbReference type="SUPFAM" id="SSF48403">
    <property type="entry name" value="Ankyrin repeat"/>
    <property type="match status" value="1"/>
</dbReference>
<dbReference type="InterPro" id="IPR055497">
    <property type="entry name" value="DUF7069"/>
</dbReference>
<sequence>MQALRSSAFDYEKFKDRNPTRLEGTCQWVLRHGNFRNWKDDSSSGLLWLSADPGCGKSVLSKSFVDEDFKSTDNRTTCYFFFKDDNDVQKAIAIALSALLHQLFSQHPTLLKHAMSEYADNGDKLTKSFHTLWNILMKAAADPRAGEIVCVLDALDECAEAGRYQFINALDIFYQQANSQKTRTQLKFFVTSRPYLDIERRFTELVSKFPTIRLQGEQESNAISHEIDIVIKWRVSKLASELKLNKSETSNLERELLGMTHRTYLWLKLILDIVRKTTRPTSRRLKAIISTLPSTVEEAYEAILSRIEDDERPQARKLLHIVVAATRPLTLKEMNIALAVEDHHRSYDDLDLDDEARFEVSARNLSGLFVTVVDQRVYLIHQTAKEFLLAKRGVATGNWKHSLIPTESETLMARICVTYLSFAEFDGARDFASSVVEHRFLEYAADSWASHYRKIQHSAIEQVFQSVARLCDPRSQRFKTWSHIYLAKNTHYIKPKFTNILMVASYFGLEAILELALEHTADVNSKDEHGMTSLLLA</sequence>
<feature type="domain" description="Nephrocystin 3-like N-terminal" evidence="4">
    <location>
        <begin position="24"/>
        <end position="193"/>
    </location>
</feature>
<evidence type="ECO:0000256" key="1">
    <source>
        <dbReference type="ARBA" id="ARBA00022737"/>
    </source>
</evidence>
<evidence type="ECO:0000313" key="6">
    <source>
        <dbReference type="Proteomes" id="UP000799750"/>
    </source>
</evidence>
<dbReference type="Pfam" id="PF23239">
    <property type="entry name" value="DUF7069"/>
    <property type="match status" value="1"/>
</dbReference>
<evidence type="ECO:0000259" key="2">
    <source>
        <dbReference type="Pfam" id="PF22939"/>
    </source>
</evidence>
<dbReference type="PANTHER" id="PTHR10039:SF14">
    <property type="entry name" value="NACHT DOMAIN-CONTAINING PROTEIN"/>
    <property type="match status" value="1"/>
</dbReference>
<dbReference type="InterPro" id="IPR036770">
    <property type="entry name" value="Ankyrin_rpt-contain_sf"/>
</dbReference>
<accession>A0A6A6QCG0</accession>
<evidence type="ECO:0000259" key="4">
    <source>
        <dbReference type="Pfam" id="PF24883"/>
    </source>
</evidence>
<protein>
    <submittedName>
        <fullName evidence="5">Uncharacterized protein</fullName>
    </submittedName>
</protein>
<dbReference type="EMBL" id="MU004198">
    <property type="protein sequence ID" value="KAF2489696.1"/>
    <property type="molecule type" value="Genomic_DNA"/>
</dbReference>
<dbReference type="InterPro" id="IPR027417">
    <property type="entry name" value="P-loop_NTPase"/>
</dbReference>
<gene>
    <name evidence="5" type="ORF">BU16DRAFT_495019</name>
</gene>
<proteinExistence type="predicted"/>
<keyword evidence="6" id="KW-1185">Reference proteome</keyword>
<evidence type="ECO:0000259" key="3">
    <source>
        <dbReference type="Pfam" id="PF23239"/>
    </source>
</evidence>
<dbReference type="Pfam" id="PF22939">
    <property type="entry name" value="WHD_GPIID"/>
    <property type="match status" value="1"/>
</dbReference>
<dbReference type="PANTHER" id="PTHR10039">
    <property type="entry name" value="AMELOGENIN"/>
    <property type="match status" value="1"/>
</dbReference>
<dbReference type="Proteomes" id="UP000799750">
    <property type="component" value="Unassembled WGS sequence"/>
</dbReference>
<dbReference type="Pfam" id="PF24883">
    <property type="entry name" value="NPHP3_N"/>
    <property type="match status" value="1"/>
</dbReference>
<evidence type="ECO:0000313" key="5">
    <source>
        <dbReference type="EMBL" id="KAF2489696.1"/>
    </source>
</evidence>
<name>A0A6A6QCG0_9PEZI</name>
<dbReference type="InterPro" id="IPR056884">
    <property type="entry name" value="NPHP3-like_N"/>
</dbReference>